<evidence type="ECO:0000313" key="1">
    <source>
        <dbReference type="EMBL" id="CDW45796.1"/>
    </source>
</evidence>
<reference evidence="1" key="1">
    <citation type="submission" date="2014-05" db="EMBL/GenBank/DDBJ databases">
        <authorList>
            <person name="Chronopoulou M."/>
        </authorList>
    </citation>
    <scope>NUCLEOTIDE SEQUENCE</scope>
    <source>
        <tissue evidence="1">Whole organism</tissue>
    </source>
</reference>
<name>A0A0K2V775_LEPSM</name>
<feature type="non-terminal residue" evidence="1">
    <location>
        <position position="1"/>
    </location>
</feature>
<accession>A0A0K2V775</accession>
<protein>
    <submittedName>
        <fullName evidence="1">Uncharacterized protein</fullName>
    </submittedName>
</protein>
<sequence length="53" mass="6275">FLLTKILMKVNNIVRKVVVEEGQKCCVKIQKIKFTRFDCILLFLFASSYPNMY</sequence>
<organism evidence="1">
    <name type="scientific">Lepeophtheirus salmonis</name>
    <name type="common">Salmon louse</name>
    <name type="synonym">Caligus salmonis</name>
    <dbReference type="NCBI Taxonomy" id="72036"/>
    <lineage>
        <taxon>Eukaryota</taxon>
        <taxon>Metazoa</taxon>
        <taxon>Ecdysozoa</taxon>
        <taxon>Arthropoda</taxon>
        <taxon>Crustacea</taxon>
        <taxon>Multicrustacea</taxon>
        <taxon>Hexanauplia</taxon>
        <taxon>Copepoda</taxon>
        <taxon>Siphonostomatoida</taxon>
        <taxon>Caligidae</taxon>
        <taxon>Lepeophtheirus</taxon>
    </lineage>
</organism>
<dbReference type="EMBL" id="HACA01028435">
    <property type="protein sequence ID" value="CDW45796.1"/>
    <property type="molecule type" value="Transcribed_RNA"/>
</dbReference>
<proteinExistence type="predicted"/>
<dbReference type="AlphaFoldDB" id="A0A0K2V775"/>